<dbReference type="EMBL" id="ML996695">
    <property type="protein sequence ID" value="KAF2400292.1"/>
    <property type="molecule type" value="Genomic_DNA"/>
</dbReference>
<evidence type="ECO:0000256" key="6">
    <source>
        <dbReference type="ARBA" id="ARBA00023136"/>
    </source>
</evidence>
<gene>
    <name evidence="9" type="ORF">EJ06DRAFT_582156</name>
</gene>
<evidence type="ECO:0000256" key="7">
    <source>
        <dbReference type="SAM" id="Phobius"/>
    </source>
</evidence>
<keyword evidence="10" id="KW-1185">Reference proteome</keyword>
<keyword evidence="5 7" id="KW-1133">Transmembrane helix</keyword>
<dbReference type="InterPro" id="IPR050321">
    <property type="entry name" value="Glycosyltr_2/OpgH_subfam"/>
</dbReference>
<feature type="transmembrane region" description="Helical" evidence="7">
    <location>
        <begin position="220"/>
        <end position="243"/>
    </location>
</feature>
<evidence type="ECO:0000256" key="2">
    <source>
        <dbReference type="ARBA" id="ARBA00022676"/>
    </source>
</evidence>
<dbReference type="SUPFAM" id="SSF53448">
    <property type="entry name" value="Nucleotide-diphospho-sugar transferases"/>
    <property type="match status" value="1"/>
</dbReference>
<dbReference type="Pfam" id="PF00535">
    <property type="entry name" value="Glycos_transf_2"/>
    <property type="match status" value="1"/>
</dbReference>
<dbReference type="PANTHER" id="PTHR43867">
    <property type="entry name" value="CELLULOSE SYNTHASE CATALYTIC SUBUNIT A [UDP-FORMING]"/>
    <property type="match status" value="1"/>
</dbReference>
<dbReference type="GO" id="GO:0016020">
    <property type="term" value="C:membrane"/>
    <property type="evidence" value="ECO:0007669"/>
    <property type="project" value="UniProtKB-SubCell"/>
</dbReference>
<keyword evidence="4 7" id="KW-0812">Transmembrane</keyword>
<feature type="transmembrane region" description="Helical" evidence="7">
    <location>
        <begin position="519"/>
        <end position="542"/>
    </location>
</feature>
<dbReference type="CDD" id="cd06421">
    <property type="entry name" value="CESA_CelA_like"/>
    <property type="match status" value="1"/>
</dbReference>
<dbReference type="Gene3D" id="3.90.550.10">
    <property type="entry name" value="Spore Coat Polysaccharide Biosynthesis Protein SpsA, Chain A"/>
    <property type="match status" value="1"/>
</dbReference>
<organism evidence="9 10">
    <name type="scientific">Trichodelitschia bisporula</name>
    <dbReference type="NCBI Taxonomy" id="703511"/>
    <lineage>
        <taxon>Eukaryota</taxon>
        <taxon>Fungi</taxon>
        <taxon>Dikarya</taxon>
        <taxon>Ascomycota</taxon>
        <taxon>Pezizomycotina</taxon>
        <taxon>Dothideomycetes</taxon>
        <taxon>Dothideomycetes incertae sedis</taxon>
        <taxon>Phaeotrichales</taxon>
        <taxon>Phaeotrichaceae</taxon>
        <taxon>Trichodelitschia</taxon>
    </lineage>
</organism>
<dbReference type="PANTHER" id="PTHR43867:SF2">
    <property type="entry name" value="CELLULOSE SYNTHASE CATALYTIC SUBUNIT A [UDP-FORMING]"/>
    <property type="match status" value="1"/>
</dbReference>
<proteinExistence type="predicted"/>
<comment type="subcellular location">
    <subcellularLocation>
        <location evidence="1">Membrane</location>
        <topology evidence="1">Multi-pass membrane protein</topology>
    </subcellularLocation>
</comment>
<dbReference type="OrthoDB" id="72851at2759"/>
<evidence type="ECO:0000256" key="4">
    <source>
        <dbReference type="ARBA" id="ARBA00022692"/>
    </source>
</evidence>
<dbReference type="Proteomes" id="UP000799640">
    <property type="component" value="Unassembled WGS sequence"/>
</dbReference>
<sequence>MSELELNLPPPTKTRPCSVSDKILIATLDQRFGLQKGEAKIQEDVTTCDDEGGNLDPDKPNVHFNDLGHNSTIDAGCNFAPGAVIDVDDVNIESTSIPNGDLQNNTSVIYGADTDNIEGWATENNAVEGRTDQSDSDRGIVGEFNSTQAKLGNLSRLWHWLRCSYAPKESPMRILPSAPSDEEKYFYLHTNRIPLYVVGIFAFLSLSAGMWLFVSCSYVFLWFSIVAVFLQIYLFISYLVGVVGRDWDLQSHQDALKAHPVTLKTAPTVDIYLPCCREPLEILENTYRQVVKLKYPPDRLRVFVMDDGNLASVKALASQYGFSYFVRDNRPRLRKAGNLRWTFARTTGEFFAIFDADFCPRSDFLLELIPEHLADEETAIVQSPQFFRVSTEQTWVEQGAGAVQELFYRVVQVNRNRWGAAICVGSNAVYRRTALEAVGGTAEIGFSEDVHTGFGAVDRGWKVKYIPLCLACGLCPDTPRAFFSQQMRWCMGSTTLLTSPAFWKSGLTAMQKVCYACGFLYYSAVALSIFMSSIPGIFLLWLRPDLFYFYNLSFAIPSIVYGAILLPLWARSRYGCNVQHIMVIQSFAYLHALVDKITGSGLQWIPSGDAKAPRSNKYRNMRAVAWLWWIAVVGGMASVVTWRVAHSFHWYHTMPLILLNAYNLYLAHPFLLYSGG</sequence>
<dbReference type="GO" id="GO:0016757">
    <property type="term" value="F:glycosyltransferase activity"/>
    <property type="evidence" value="ECO:0007669"/>
    <property type="project" value="UniProtKB-KW"/>
</dbReference>
<dbReference type="AlphaFoldDB" id="A0A6G1HWA8"/>
<feature type="transmembrane region" description="Helical" evidence="7">
    <location>
        <begin position="623"/>
        <end position="644"/>
    </location>
</feature>
<dbReference type="InterPro" id="IPR029044">
    <property type="entry name" value="Nucleotide-diphossugar_trans"/>
</dbReference>
<keyword evidence="3 9" id="KW-0808">Transferase</keyword>
<evidence type="ECO:0000256" key="3">
    <source>
        <dbReference type="ARBA" id="ARBA00022679"/>
    </source>
</evidence>
<evidence type="ECO:0000256" key="1">
    <source>
        <dbReference type="ARBA" id="ARBA00004141"/>
    </source>
</evidence>
<feature type="transmembrane region" description="Helical" evidence="7">
    <location>
        <begin position="650"/>
        <end position="673"/>
    </location>
</feature>
<evidence type="ECO:0000313" key="10">
    <source>
        <dbReference type="Proteomes" id="UP000799640"/>
    </source>
</evidence>
<reference evidence="9" key="1">
    <citation type="journal article" date="2020" name="Stud. Mycol.">
        <title>101 Dothideomycetes genomes: a test case for predicting lifestyles and emergence of pathogens.</title>
        <authorList>
            <person name="Haridas S."/>
            <person name="Albert R."/>
            <person name="Binder M."/>
            <person name="Bloem J."/>
            <person name="Labutti K."/>
            <person name="Salamov A."/>
            <person name="Andreopoulos B."/>
            <person name="Baker S."/>
            <person name="Barry K."/>
            <person name="Bills G."/>
            <person name="Bluhm B."/>
            <person name="Cannon C."/>
            <person name="Castanera R."/>
            <person name="Culley D."/>
            <person name="Daum C."/>
            <person name="Ezra D."/>
            <person name="Gonzalez J."/>
            <person name="Henrissat B."/>
            <person name="Kuo A."/>
            <person name="Liang C."/>
            <person name="Lipzen A."/>
            <person name="Lutzoni F."/>
            <person name="Magnuson J."/>
            <person name="Mondo S."/>
            <person name="Nolan M."/>
            <person name="Ohm R."/>
            <person name="Pangilinan J."/>
            <person name="Park H.-J."/>
            <person name="Ramirez L."/>
            <person name="Alfaro M."/>
            <person name="Sun H."/>
            <person name="Tritt A."/>
            <person name="Yoshinaga Y."/>
            <person name="Zwiers L.-H."/>
            <person name="Turgeon B."/>
            <person name="Goodwin S."/>
            <person name="Spatafora J."/>
            <person name="Crous P."/>
            <person name="Grigoriev I."/>
        </authorList>
    </citation>
    <scope>NUCLEOTIDE SEQUENCE</scope>
    <source>
        <strain evidence="9">CBS 262.69</strain>
    </source>
</reference>
<evidence type="ECO:0000256" key="5">
    <source>
        <dbReference type="ARBA" id="ARBA00022989"/>
    </source>
</evidence>
<accession>A0A6G1HWA8</accession>
<dbReference type="InterPro" id="IPR001173">
    <property type="entry name" value="Glyco_trans_2-like"/>
</dbReference>
<protein>
    <submittedName>
        <fullName evidence="9">Nucleotide-diphospho-sugar transferase</fullName>
    </submittedName>
</protein>
<feature type="transmembrane region" description="Helical" evidence="7">
    <location>
        <begin position="193"/>
        <end position="214"/>
    </location>
</feature>
<name>A0A6G1HWA8_9PEZI</name>
<feature type="domain" description="Glycosyltransferase 2-like" evidence="8">
    <location>
        <begin position="271"/>
        <end position="438"/>
    </location>
</feature>
<keyword evidence="6 7" id="KW-0472">Membrane</keyword>
<feature type="transmembrane region" description="Helical" evidence="7">
    <location>
        <begin position="548"/>
        <end position="570"/>
    </location>
</feature>
<evidence type="ECO:0000259" key="8">
    <source>
        <dbReference type="Pfam" id="PF00535"/>
    </source>
</evidence>
<evidence type="ECO:0000313" key="9">
    <source>
        <dbReference type="EMBL" id="KAF2400292.1"/>
    </source>
</evidence>
<keyword evidence="2" id="KW-0328">Glycosyltransferase</keyword>